<feature type="signal peptide" evidence="2">
    <location>
        <begin position="1"/>
        <end position="25"/>
    </location>
</feature>
<feature type="compositionally biased region" description="Low complexity" evidence="1">
    <location>
        <begin position="207"/>
        <end position="217"/>
    </location>
</feature>
<feature type="chain" id="PRO_5004229087" description="FecR protein domain-containing protein" evidence="2">
    <location>
        <begin position="26"/>
        <end position="602"/>
    </location>
</feature>
<evidence type="ECO:0000256" key="2">
    <source>
        <dbReference type="SAM" id="SignalP"/>
    </source>
</evidence>
<name>Q3SRS1_NITWN</name>
<reference evidence="4 5" key="1">
    <citation type="journal article" date="2006" name="Appl. Environ. Microbiol.">
        <title>Genome sequence of the chemolithoautotrophic nitrite-oxidizing bacterium Nitrobacter winogradskyi Nb-255.</title>
        <authorList>
            <person name="Starkenburg S.R."/>
            <person name="Chain P.S."/>
            <person name="Sayavedra-Soto L.A."/>
            <person name="Hauser L."/>
            <person name="Land M.L."/>
            <person name="Larimer F.W."/>
            <person name="Malfatti S.A."/>
            <person name="Klotz M.G."/>
            <person name="Bottomley P.J."/>
            <person name="Arp D.J."/>
            <person name="Hickey W.J."/>
        </authorList>
    </citation>
    <scope>NUCLEOTIDE SEQUENCE [LARGE SCALE GENOMIC DNA]</scope>
    <source>
        <strain evidence="5">ATCC 25391 / DSM 10237 / CIP 104748 / NCIMB 11846 / Nb-255</strain>
    </source>
</reference>
<feature type="compositionally biased region" description="Pro residues" evidence="1">
    <location>
        <begin position="279"/>
        <end position="299"/>
    </location>
</feature>
<feature type="region of interest" description="Disordered" evidence="1">
    <location>
        <begin position="199"/>
        <end position="244"/>
    </location>
</feature>
<sequence>MTRAGAHWIAMTAAALALGGAAAQAQQVGTASAVNPAATANLKTITIGQSIAHKERIQTRSSGSVQLLFLDKTSMTIGPNSDLTIDEYVYDPNANTGKLAATLGKGALRFVGGQISHSGDAEIKTGTALIGIRGGVMMTDGKGGIYAGYGRMTVSSGGQTVTLGAGEFTQTQAGGPPSPPGLPPPGFVQQLIASFQSAAGQTGGARAGSASAKNVAAAEHKATGSPGGLVTGSGAPPSPNPPTIIQQINAITSAFTEAIQTSNQVTGAQQIAHDHPPGGDHPPPTNNIPPPTNNNPPGPLRGYVGGLVYTSSSEGEYYSSHGENGEHGVSYEGPTNIDPVTGTAEITLDTANKRVQARLDTYRYDQNNPFTQLTETMHELFQFGSKGSTGPADSVYVDKDNFYANTPENHEVNGKKVSGILVSGNGIATHEVVADAIPNLTPCQCDYTRWGFWMADESDTSTSAPTSYKTTVGTWVAGRPVGSIGDVPTTGAATYTGHVVANVNNAGFVAGGFSNTVNFGARTGAVSVTNLDGTNYSGTVNFNTDPRNFGGTLNGDTGSRQMAIDGSFFQGVNNPVGEMGGRVGISGADGYLGSGIFAATKQ</sequence>
<evidence type="ECO:0000313" key="5">
    <source>
        <dbReference type="Proteomes" id="UP000002531"/>
    </source>
</evidence>
<accession>Q3SRS1</accession>
<dbReference type="SUPFAM" id="SSF56925">
    <property type="entry name" value="OMPA-like"/>
    <property type="match status" value="1"/>
</dbReference>
<dbReference type="HOGENOM" id="CLU_481344_0_0_5"/>
<dbReference type="eggNOG" id="COG4254">
    <property type="taxonomic scope" value="Bacteria"/>
</dbReference>
<dbReference type="InterPro" id="IPR011250">
    <property type="entry name" value="OMP/PagP_B-barrel"/>
</dbReference>
<dbReference type="EMBL" id="CP000115">
    <property type="protein sequence ID" value="ABA05020.1"/>
    <property type="molecule type" value="Genomic_DNA"/>
</dbReference>
<evidence type="ECO:0000259" key="3">
    <source>
        <dbReference type="Pfam" id="PF04773"/>
    </source>
</evidence>
<keyword evidence="2" id="KW-0732">Signal</keyword>
<dbReference type="Gene3D" id="2.40.160.90">
    <property type="match status" value="1"/>
</dbReference>
<dbReference type="Proteomes" id="UP000002531">
    <property type="component" value="Chromosome"/>
</dbReference>
<protein>
    <recommendedName>
        <fullName evidence="3">FecR protein domain-containing protein</fullName>
    </recommendedName>
</protein>
<evidence type="ECO:0000313" key="4">
    <source>
        <dbReference type="EMBL" id="ABA05020.1"/>
    </source>
</evidence>
<gene>
    <name evidence="4" type="ordered locus">Nwi_1759</name>
</gene>
<keyword evidence="5" id="KW-1185">Reference proteome</keyword>
<proteinExistence type="predicted"/>
<feature type="domain" description="FecR protein" evidence="3">
    <location>
        <begin position="56"/>
        <end position="138"/>
    </location>
</feature>
<dbReference type="STRING" id="323098.Nwi_1759"/>
<dbReference type="KEGG" id="nwi:Nwi_1759"/>
<feature type="region of interest" description="Disordered" evidence="1">
    <location>
        <begin position="264"/>
        <end position="301"/>
    </location>
</feature>
<organism evidence="4 5">
    <name type="scientific">Nitrobacter winogradskyi (strain ATCC 25391 / DSM 10237 / CIP 104748 / NCIMB 11846 / Nb-255)</name>
    <dbReference type="NCBI Taxonomy" id="323098"/>
    <lineage>
        <taxon>Bacteria</taxon>
        <taxon>Pseudomonadati</taxon>
        <taxon>Pseudomonadota</taxon>
        <taxon>Alphaproteobacteria</taxon>
        <taxon>Hyphomicrobiales</taxon>
        <taxon>Nitrobacteraceae</taxon>
        <taxon>Nitrobacter</taxon>
    </lineage>
</organism>
<dbReference type="InterPro" id="IPR006860">
    <property type="entry name" value="FecR"/>
</dbReference>
<dbReference type="RefSeq" id="WP_011315016.1">
    <property type="nucleotide sequence ID" value="NC_007406.1"/>
</dbReference>
<dbReference type="Pfam" id="PF04773">
    <property type="entry name" value="FecR"/>
    <property type="match status" value="1"/>
</dbReference>
<dbReference type="AlphaFoldDB" id="Q3SRS1"/>
<evidence type="ECO:0000256" key="1">
    <source>
        <dbReference type="SAM" id="MobiDB-lite"/>
    </source>
</evidence>